<comment type="similarity">
    <text evidence="1">Belongs to the universal stress protein A family.</text>
</comment>
<feature type="domain" description="UspA" evidence="3">
    <location>
        <begin position="209"/>
        <end position="345"/>
    </location>
</feature>
<feature type="compositionally biased region" description="Low complexity" evidence="2">
    <location>
        <begin position="59"/>
        <end position="75"/>
    </location>
</feature>
<dbReference type="PANTHER" id="PTHR46268:SF6">
    <property type="entry name" value="UNIVERSAL STRESS PROTEIN UP12"/>
    <property type="match status" value="1"/>
</dbReference>
<evidence type="ECO:0000313" key="5">
    <source>
        <dbReference type="Proteomes" id="UP001214441"/>
    </source>
</evidence>
<sequence>MAPTLTVGVDGIPASRSAALWAAEEAALRDALLRVVRVQPPGSSPDTPDSAPLGPHHTGSGAPGSDASGPGPADSRPGGSGPTDSDPAGQRPAGGELLIDPSLAPLAHDLTDRHPGLRLDALLLPGEPKEALRELSRSSDLLVVGSRGLGAVRGFLVGSVALPTVAQADCPVVLVRAGTESGGRTGDEGEGDEAGTGARGGETAPPGGIAVGVDVHTPCEEMLRFAFDEARIRSAPLKVRHGWNPPPVYGARPFPLAATALEDVLATRADALTRMLRPWCAAYPDVTVDARAVLTPPTGLLVETAADASLLVVGRNRRRPLLVPHLGPITHGVLNHAPAPVAVVPHT</sequence>
<feature type="region of interest" description="Disordered" evidence="2">
    <location>
        <begin position="38"/>
        <end position="98"/>
    </location>
</feature>
<dbReference type="InterPro" id="IPR006016">
    <property type="entry name" value="UspA"/>
</dbReference>
<evidence type="ECO:0000256" key="2">
    <source>
        <dbReference type="SAM" id="MobiDB-lite"/>
    </source>
</evidence>
<dbReference type="EMBL" id="JANCPR020000002">
    <property type="protein sequence ID" value="MDJ1130751.1"/>
    <property type="molecule type" value="Genomic_DNA"/>
</dbReference>
<evidence type="ECO:0000259" key="3">
    <source>
        <dbReference type="Pfam" id="PF00582"/>
    </source>
</evidence>
<dbReference type="PANTHER" id="PTHR46268">
    <property type="entry name" value="STRESS RESPONSE PROTEIN NHAX"/>
    <property type="match status" value="1"/>
</dbReference>
<name>A0ABT6ZQ03_9ACTN</name>
<dbReference type="RefSeq" id="WP_274043631.1">
    <property type="nucleotide sequence ID" value="NZ_JANCPR020000002.1"/>
</dbReference>
<evidence type="ECO:0000313" key="4">
    <source>
        <dbReference type="EMBL" id="MDJ1130751.1"/>
    </source>
</evidence>
<dbReference type="SUPFAM" id="SSF52402">
    <property type="entry name" value="Adenine nucleotide alpha hydrolases-like"/>
    <property type="match status" value="2"/>
</dbReference>
<reference evidence="4 5" key="1">
    <citation type="submission" date="2023-05" db="EMBL/GenBank/DDBJ databases">
        <title>Streptantibioticus silvisoli sp. nov., acidotolerant actinomycetes 1 from pine litter.</title>
        <authorList>
            <person name="Swiecimska M."/>
            <person name="Golinska P."/>
            <person name="Sangal V."/>
            <person name="Wachnowicz B."/>
            <person name="Goodfellow M."/>
        </authorList>
    </citation>
    <scope>NUCLEOTIDE SEQUENCE [LARGE SCALE GENOMIC DNA]</scope>
    <source>
        <strain evidence="4 5">DSM 42109</strain>
    </source>
</reference>
<dbReference type="PRINTS" id="PR01438">
    <property type="entry name" value="UNVRSLSTRESS"/>
</dbReference>
<comment type="caution">
    <text evidence="4">The sequence shown here is derived from an EMBL/GenBank/DDBJ whole genome shotgun (WGS) entry which is preliminary data.</text>
</comment>
<dbReference type="Gene3D" id="3.40.50.620">
    <property type="entry name" value="HUPs"/>
    <property type="match status" value="2"/>
</dbReference>
<accession>A0ABT6ZQ03</accession>
<feature type="domain" description="UspA" evidence="3">
    <location>
        <begin position="121"/>
        <end position="176"/>
    </location>
</feature>
<organism evidence="4 5">
    <name type="scientific">Streptomyces iconiensis</name>
    <dbReference type="NCBI Taxonomy" id="1384038"/>
    <lineage>
        <taxon>Bacteria</taxon>
        <taxon>Bacillati</taxon>
        <taxon>Actinomycetota</taxon>
        <taxon>Actinomycetes</taxon>
        <taxon>Kitasatosporales</taxon>
        <taxon>Streptomycetaceae</taxon>
        <taxon>Streptomyces</taxon>
    </lineage>
</organism>
<evidence type="ECO:0000256" key="1">
    <source>
        <dbReference type="ARBA" id="ARBA00008791"/>
    </source>
</evidence>
<dbReference type="Pfam" id="PF00582">
    <property type="entry name" value="Usp"/>
    <property type="match status" value="3"/>
</dbReference>
<dbReference type="InterPro" id="IPR006015">
    <property type="entry name" value="Universal_stress_UspA"/>
</dbReference>
<dbReference type="Proteomes" id="UP001214441">
    <property type="component" value="Unassembled WGS sequence"/>
</dbReference>
<feature type="domain" description="UspA" evidence="3">
    <location>
        <begin position="4"/>
        <end position="52"/>
    </location>
</feature>
<feature type="region of interest" description="Disordered" evidence="2">
    <location>
        <begin position="179"/>
        <end position="207"/>
    </location>
</feature>
<protein>
    <submittedName>
        <fullName evidence="4">Universal stress protein</fullName>
    </submittedName>
</protein>
<gene>
    <name evidence="4" type="ORF">NMN56_002060</name>
</gene>
<proteinExistence type="inferred from homology"/>
<dbReference type="InterPro" id="IPR014729">
    <property type="entry name" value="Rossmann-like_a/b/a_fold"/>
</dbReference>
<keyword evidence="5" id="KW-1185">Reference proteome</keyword>